<feature type="transmembrane region" description="Helical" evidence="1">
    <location>
        <begin position="20"/>
        <end position="45"/>
    </location>
</feature>
<organism evidence="2 3">
    <name type="scientific">Streptosporangium lutulentum</name>
    <dbReference type="NCBI Taxonomy" id="1461250"/>
    <lineage>
        <taxon>Bacteria</taxon>
        <taxon>Bacillati</taxon>
        <taxon>Actinomycetota</taxon>
        <taxon>Actinomycetes</taxon>
        <taxon>Streptosporangiales</taxon>
        <taxon>Streptosporangiaceae</taxon>
        <taxon>Streptosporangium</taxon>
    </lineage>
</organism>
<dbReference type="Proteomes" id="UP001225356">
    <property type="component" value="Unassembled WGS sequence"/>
</dbReference>
<keyword evidence="1" id="KW-0472">Membrane</keyword>
<reference evidence="2 3" key="1">
    <citation type="submission" date="2023-07" db="EMBL/GenBank/DDBJ databases">
        <title>Sequencing the genomes of 1000 actinobacteria strains.</title>
        <authorList>
            <person name="Klenk H.-P."/>
        </authorList>
    </citation>
    <scope>NUCLEOTIDE SEQUENCE [LARGE SCALE GENOMIC DNA]</scope>
    <source>
        <strain evidence="2 3">DSM 46740</strain>
    </source>
</reference>
<name>A0ABT9QHU8_9ACTN</name>
<protein>
    <submittedName>
        <fullName evidence="2">Uncharacterized protein</fullName>
    </submittedName>
</protein>
<comment type="caution">
    <text evidence="2">The sequence shown here is derived from an EMBL/GenBank/DDBJ whole genome shotgun (WGS) entry which is preliminary data.</text>
</comment>
<evidence type="ECO:0000313" key="3">
    <source>
        <dbReference type="Proteomes" id="UP001225356"/>
    </source>
</evidence>
<accession>A0ABT9QHU8</accession>
<dbReference type="EMBL" id="JAUSQU010000001">
    <property type="protein sequence ID" value="MDP9846323.1"/>
    <property type="molecule type" value="Genomic_DNA"/>
</dbReference>
<keyword evidence="1" id="KW-0812">Transmembrane</keyword>
<evidence type="ECO:0000313" key="2">
    <source>
        <dbReference type="EMBL" id="MDP9846323.1"/>
    </source>
</evidence>
<keyword evidence="1" id="KW-1133">Transmembrane helix</keyword>
<gene>
    <name evidence="2" type="ORF">J2853_005534</name>
</gene>
<sequence>MSPIQKYAIGAGAVVFLSWIFLPGLVTLLVVLGVIAAPVIGYMMLDPSQRERLKRARRRGLGR</sequence>
<proteinExistence type="predicted"/>
<keyword evidence="3" id="KW-1185">Reference proteome</keyword>
<dbReference type="RefSeq" id="WP_307562717.1">
    <property type="nucleotide sequence ID" value="NZ_JAUSQU010000001.1"/>
</dbReference>
<evidence type="ECO:0000256" key="1">
    <source>
        <dbReference type="SAM" id="Phobius"/>
    </source>
</evidence>